<evidence type="ECO:0000313" key="2">
    <source>
        <dbReference type="Proteomes" id="UP000789759"/>
    </source>
</evidence>
<name>A0A9N8Z6T3_9GLOM</name>
<accession>A0A9N8Z6T3</accession>
<comment type="caution">
    <text evidence="1">The sequence shown here is derived from an EMBL/GenBank/DDBJ whole genome shotgun (WGS) entry which is preliminary data.</text>
</comment>
<reference evidence="1" key="1">
    <citation type="submission" date="2021-06" db="EMBL/GenBank/DDBJ databases">
        <authorList>
            <person name="Kallberg Y."/>
            <person name="Tangrot J."/>
            <person name="Rosling A."/>
        </authorList>
    </citation>
    <scope>NUCLEOTIDE SEQUENCE</scope>
    <source>
        <strain evidence="1">FL966</strain>
    </source>
</reference>
<protein>
    <submittedName>
        <fullName evidence="1">192_t:CDS:1</fullName>
    </submittedName>
</protein>
<evidence type="ECO:0000313" key="1">
    <source>
        <dbReference type="EMBL" id="CAG8469623.1"/>
    </source>
</evidence>
<dbReference type="AlphaFoldDB" id="A0A9N8Z6T3"/>
<sequence length="64" mass="7434">MIPITIIQTSDKAKNRYINRSLTTFLVLVQFDKVAQLPYEVQSVELNDVSDWMIDFCDSSQDSY</sequence>
<gene>
    <name evidence="1" type="ORF">CPELLU_LOCUS1009</name>
</gene>
<dbReference type="EMBL" id="CAJVQA010000337">
    <property type="protein sequence ID" value="CAG8469623.1"/>
    <property type="molecule type" value="Genomic_DNA"/>
</dbReference>
<organism evidence="1 2">
    <name type="scientific">Cetraspora pellucida</name>
    <dbReference type="NCBI Taxonomy" id="1433469"/>
    <lineage>
        <taxon>Eukaryota</taxon>
        <taxon>Fungi</taxon>
        <taxon>Fungi incertae sedis</taxon>
        <taxon>Mucoromycota</taxon>
        <taxon>Glomeromycotina</taxon>
        <taxon>Glomeromycetes</taxon>
        <taxon>Diversisporales</taxon>
        <taxon>Gigasporaceae</taxon>
        <taxon>Cetraspora</taxon>
    </lineage>
</organism>
<keyword evidence="2" id="KW-1185">Reference proteome</keyword>
<dbReference type="Proteomes" id="UP000789759">
    <property type="component" value="Unassembled WGS sequence"/>
</dbReference>
<proteinExistence type="predicted"/>